<evidence type="ECO:0000313" key="1">
    <source>
        <dbReference type="EMBL" id="MUV05054.1"/>
    </source>
</evidence>
<keyword evidence="2" id="KW-1185">Reference proteome</keyword>
<comment type="caution">
    <text evidence="1">The sequence shown here is derived from an EMBL/GenBank/DDBJ whole genome shotgun (WGS) entry which is preliminary data.</text>
</comment>
<gene>
    <name evidence="1" type="ORF">GN157_15155</name>
</gene>
<evidence type="ECO:0000313" key="2">
    <source>
        <dbReference type="Proteomes" id="UP000433945"/>
    </source>
</evidence>
<accession>A0A6N8HH34</accession>
<protein>
    <recommendedName>
        <fullName evidence="3">Transcriptional regulator, AbiEi antitoxin, Type IV TA system</fullName>
    </recommendedName>
</protein>
<reference evidence="1 2" key="1">
    <citation type="submission" date="2019-12" db="EMBL/GenBank/DDBJ databases">
        <authorList>
            <person name="Sun J.-Q."/>
        </authorList>
    </citation>
    <scope>NUCLEOTIDE SEQUENCE [LARGE SCALE GENOMIC DNA]</scope>
    <source>
        <strain evidence="1 2">JCM 17928</strain>
    </source>
</reference>
<dbReference type="RefSeq" id="WP_157484349.1">
    <property type="nucleotide sequence ID" value="NZ_WOWP01000059.1"/>
</dbReference>
<name>A0A6N8HH34_9FLAO</name>
<dbReference type="OrthoDB" id="9798200at2"/>
<dbReference type="AlphaFoldDB" id="A0A6N8HH34"/>
<dbReference type="Proteomes" id="UP000433945">
    <property type="component" value="Unassembled WGS sequence"/>
</dbReference>
<organism evidence="1 2">
    <name type="scientific">Flavobacterium rakeshii</name>
    <dbReference type="NCBI Taxonomy" id="1038845"/>
    <lineage>
        <taxon>Bacteria</taxon>
        <taxon>Pseudomonadati</taxon>
        <taxon>Bacteroidota</taxon>
        <taxon>Flavobacteriia</taxon>
        <taxon>Flavobacteriales</taxon>
        <taxon>Flavobacteriaceae</taxon>
        <taxon>Flavobacterium</taxon>
    </lineage>
</organism>
<sequence length="198" mass="23027">MKKSTELRKHLRRGNVYRRNDLEKWSNSVDRHLTELLSDGTLQKLSQGLYYYPKESAFGIVPPDEKVLVRSFLKGSKFLLTSPNDYNRLGVGTTQLYNKRVVYNKKRHGELELGGRKFFFHIKPRFPKEVTQEFLLVDLVNNLDALAEDTKLVLSKVQSKIRTLDMEKLRQNVKAYGSIKAKKLFLPMLNTQCNQSYA</sequence>
<dbReference type="EMBL" id="WOWP01000059">
    <property type="protein sequence ID" value="MUV05054.1"/>
    <property type="molecule type" value="Genomic_DNA"/>
</dbReference>
<proteinExistence type="predicted"/>
<evidence type="ECO:0008006" key="3">
    <source>
        <dbReference type="Google" id="ProtNLM"/>
    </source>
</evidence>